<dbReference type="Pfam" id="PF00176">
    <property type="entry name" value="SNF2-rel_dom"/>
    <property type="match status" value="1"/>
</dbReference>
<evidence type="ECO:0000256" key="3">
    <source>
        <dbReference type="SAM" id="MobiDB-lite"/>
    </source>
</evidence>
<evidence type="ECO:0000256" key="1">
    <source>
        <dbReference type="ARBA" id="ARBA00022741"/>
    </source>
</evidence>
<evidence type="ECO:0000259" key="4">
    <source>
        <dbReference type="Pfam" id="PF00176"/>
    </source>
</evidence>
<dbReference type="AlphaFoldDB" id="A0A1L9RFL0"/>
<protein>
    <recommendedName>
        <fullName evidence="4">SNF2 N-terminal domain-containing protein</fullName>
    </recommendedName>
</protein>
<evidence type="ECO:0000256" key="2">
    <source>
        <dbReference type="ARBA" id="ARBA00022840"/>
    </source>
</evidence>
<feature type="domain" description="SNF2 N-terminal" evidence="4">
    <location>
        <begin position="538"/>
        <end position="680"/>
    </location>
</feature>
<evidence type="ECO:0000313" key="5">
    <source>
        <dbReference type="EMBL" id="OJJ33694.1"/>
    </source>
</evidence>
<organism evidence="5 6">
    <name type="scientific">Aspergillus wentii DTO 134E9</name>
    <dbReference type="NCBI Taxonomy" id="1073089"/>
    <lineage>
        <taxon>Eukaryota</taxon>
        <taxon>Fungi</taxon>
        <taxon>Dikarya</taxon>
        <taxon>Ascomycota</taxon>
        <taxon>Pezizomycotina</taxon>
        <taxon>Eurotiomycetes</taxon>
        <taxon>Eurotiomycetidae</taxon>
        <taxon>Eurotiales</taxon>
        <taxon>Aspergillaceae</taxon>
        <taxon>Aspergillus</taxon>
        <taxon>Aspergillus subgen. Cremei</taxon>
    </lineage>
</organism>
<dbReference type="InterPro" id="IPR000330">
    <property type="entry name" value="SNF2_N"/>
</dbReference>
<dbReference type="OrthoDB" id="3801254at2759"/>
<name>A0A1L9RFL0_ASPWE</name>
<keyword evidence="1" id="KW-0547">Nucleotide-binding</keyword>
<dbReference type="Gene3D" id="3.40.50.10810">
    <property type="entry name" value="Tandem AAA-ATPase domain"/>
    <property type="match status" value="1"/>
</dbReference>
<dbReference type="InterPro" id="IPR038718">
    <property type="entry name" value="SNF2-like_sf"/>
</dbReference>
<evidence type="ECO:0000313" key="6">
    <source>
        <dbReference type="Proteomes" id="UP000184383"/>
    </source>
</evidence>
<proteinExistence type="predicted"/>
<dbReference type="VEuPathDB" id="FungiDB:ASPWEDRAFT_540128"/>
<dbReference type="EMBL" id="KV878213">
    <property type="protein sequence ID" value="OJJ33694.1"/>
    <property type="molecule type" value="Genomic_DNA"/>
</dbReference>
<keyword evidence="6" id="KW-1185">Reference proteome</keyword>
<dbReference type="GeneID" id="63753841"/>
<reference evidence="6" key="1">
    <citation type="journal article" date="2017" name="Genome Biol.">
        <title>Comparative genomics reveals high biological diversity and specific adaptations in the industrially and medically important fungal genus Aspergillus.</title>
        <authorList>
            <person name="de Vries R.P."/>
            <person name="Riley R."/>
            <person name="Wiebenga A."/>
            <person name="Aguilar-Osorio G."/>
            <person name="Amillis S."/>
            <person name="Uchima C.A."/>
            <person name="Anderluh G."/>
            <person name="Asadollahi M."/>
            <person name="Askin M."/>
            <person name="Barry K."/>
            <person name="Battaglia E."/>
            <person name="Bayram O."/>
            <person name="Benocci T."/>
            <person name="Braus-Stromeyer S.A."/>
            <person name="Caldana C."/>
            <person name="Canovas D."/>
            <person name="Cerqueira G.C."/>
            <person name="Chen F."/>
            <person name="Chen W."/>
            <person name="Choi C."/>
            <person name="Clum A."/>
            <person name="Dos Santos R.A."/>
            <person name="Damasio A.R."/>
            <person name="Diallinas G."/>
            <person name="Emri T."/>
            <person name="Fekete E."/>
            <person name="Flipphi M."/>
            <person name="Freyberg S."/>
            <person name="Gallo A."/>
            <person name="Gournas C."/>
            <person name="Habgood R."/>
            <person name="Hainaut M."/>
            <person name="Harispe M.L."/>
            <person name="Henrissat B."/>
            <person name="Hilden K.S."/>
            <person name="Hope R."/>
            <person name="Hossain A."/>
            <person name="Karabika E."/>
            <person name="Karaffa L."/>
            <person name="Karanyi Z."/>
            <person name="Krasevec N."/>
            <person name="Kuo A."/>
            <person name="Kusch H."/>
            <person name="LaButti K."/>
            <person name="Lagendijk E.L."/>
            <person name="Lapidus A."/>
            <person name="Levasseur A."/>
            <person name="Lindquist E."/>
            <person name="Lipzen A."/>
            <person name="Logrieco A.F."/>
            <person name="MacCabe A."/>
            <person name="Maekelae M.R."/>
            <person name="Malavazi I."/>
            <person name="Melin P."/>
            <person name="Meyer V."/>
            <person name="Mielnichuk N."/>
            <person name="Miskei M."/>
            <person name="Molnar A.P."/>
            <person name="Mule G."/>
            <person name="Ngan C.Y."/>
            <person name="Orejas M."/>
            <person name="Orosz E."/>
            <person name="Ouedraogo J.P."/>
            <person name="Overkamp K.M."/>
            <person name="Park H.-S."/>
            <person name="Perrone G."/>
            <person name="Piumi F."/>
            <person name="Punt P.J."/>
            <person name="Ram A.F."/>
            <person name="Ramon A."/>
            <person name="Rauscher S."/>
            <person name="Record E."/>
            <person name="Riano-Pachon D.M."/>
            <person name="Robert V."/>
            <person name="Roehrig J."/>
            <person name="Ruller R."/>
            <person name="Salamov A."/>
            <person name="Salih N.S."/>
            <person name="Samson R.A."/>
            <person name="Sandor E."/>
            <person name="Sanguinetti M."/>
            <person name="Schuetze T."/>
            <person name="Sepcic K."/>
            <person name="Shelest E."/>
            <person name="Sherlock G."/>
            <person name="Sophianopoulou V."/>
            <person name="Squina F.M."/>
            <person name="Sun H."/>
            <person name="Susca A."/>
            <person name="Todd R.B."/>
            <person name="Tsang A."/>
            <person name="Unkles S.E."/>
            <person name="van de Wiele N."/>
            <person name="van Rossen-Uffink D."/>
            <person name="Oliveira J.V."/>
            <person name="Vesth T.C."/>
            <person name="Visser J."/>
            <person name="Yu J.-H."/>
            <person name="Zhou M."/>
            <person name="Andersen M.R."/>
            <person name="Archer D.B."/>
            <person name="Baker S.E."/>
            <person name="Benoit I."/>
            <person name="Brakhage A.A."/>
            <person name="Braus G.H."/>
            <person name="Fischer R."/>
            <person name="Frisvad J.C."/>
            <person name="Goldman G.H."/>
            <person name="Houbraken J."/>
            <person name="Oakley B."/>
            <person name="Pocsi I."/>
            <person name="Scazzocchio C."/>
            <person name="Seiboth B."/>
            <person name="vanKuyk P.A."/>
            <person name="Wortman J."/>
            <person name="Dyer P.S."/>
            <person name="Grigoriev I.V."/>
        </authorList>
    </citation>
    <scope>NUCLEOTIDE SEQUENCE [LARGE SCALE GENOMIC DNA]</scope>
    <source>
        <strain evidence="6">DTO 134E9</strain>
    </source>
</reference>
<dbReference type="Proteomes" id="UP000184383">
    <property type="component" value="Unassembled WGS sequence"/>
</dbReference>
<keyword evidence="2" id="KW-0067">ATP-binding</keyword>
<dbReference type="InterPro" id="IPR027417">
    <property type="entry name" value="P-loop_NTPase"/>
</dbReference>
<sequence length="713" mass="81523">MSWPLLKAYPRFSKISVGLARKTAFRLIHESENDYLDVDADQKWPVEENSPTSVRSRHLACLLLDLETDLKKYRFEPEENSEKNKNFFKNFKCDDLELPSEVDPKAPPPDLGPHPREHRLEAINRCFCLLKYMKGTCQLKSWNTRFVHGLETRISVDQSYVPRWMREAEPATIAIDPLAQVTAADKLTPIEVTLRWRNRDKLENILDQAVENNIDLPSQNLKFTQDPRLFTSIFSFKDAIRRAYNCQELGIDIKDLRLRYNSAEGEVEKNILTESWEEAIEVFNSKEVEKYFADVAFEEVDDPETSIFESPDPPPEVRTFFELEDSEVKLNNSDISNRTIGLKEYLEDGGISPMDEIGTAPKPKKFATKAELLNYYGGYDVETEEGRRQWQRKLLANQSCNARAARLKLEKLPKGLTGAQKESITVAQELMHQKAIEEEHFSVTHKEVSDPEYYLHQQAFSGTDNRSGPPLDVCMRLLIAKEGKNGKYKSELLENFVNCSFYHYQVSGAIGLVLKLYGKIDAETLLKKTGSMKHAQADDVRKAAAELQDLCIHGALLADETGFGKTKQALLGALLHTILYVESDEQGKRCHKPMLLVVPPTLISQWLAEIRLNWPCFTPLLSYEDAAFRTGMELSTLPHVAMRELPDLQSMPTRLRYVFDVQNKAARRVIIITSYTTHKNRTGRVVEECTPGKPHTPRRFDPETKERSFQGAS</sequence>
<feature type="region of interest" description="Disordered" evidence="3">
    <location>
        <begin position="687"/>
        <end position="713"/>
    </location>
</feature>
<dbReference type="STRING" id="1073089.A0A1L9RFL0"/>
<gene>
    <name evidence="5" type="ORF">ASPWEDRAFT_540128</name>
</gene>
<dbReference type="RefSeq" id="XP_040687370.1">
    <property type="nucleotide sequence ID" value="XM_040837993.1"/>
</dbReference>
<dbReference type="SUPFAM" id="SSF52540">
    <property type="entry name" value="P-loop containing nucleoside triphosphate hydrolases"/>
    <property type="match status" value="1"/>
</dbReference>
<accession>A0A1L9RFL0</accession>
<feature type="compositionally biased region" description="Basic and acidic residues" evidence="3">
    <location>
        <begin position="698"/>
        <end position="713"/>
    </location>
</feature>
<dbReference type="GO" id="GO:0005524">
    <property type="term" value="F:ATP binding"/>
    <property type="evidence" value="ECO:0007669"/>
    <property type="project" value="InterPro"/>
</dbReference>